<feature type="domain" description="ABM" evidence="1">
    <location>
        <begin position="2"/>
        <end position="93"/>
    </location>
</feature>
<dbReference type="Pfam" id="PF03992">
    <property type="entry name" value="ABM"/>
    <property type="match status" value="1"/>
</dbReference>
<dbReference type="AlphaFoldDB" id="A0A841J386"/>
<dbReference type="Gene3D" id="3.30.70.100">
    <property type="match status" value="1"/>
</dbReference>
<keyword evidence="2" id="KW-0560">Oxidoreductase</keyword>
<dbReference type="GO" id="GO:0004497">
    <property type="term" value="F:monooxygenase activity"/>
    <property type="evidence" value="ECO:0007669"/>
    <property type="project" value="UniProtKB-KW"/>
</dbReference>
<protein>
    <submittedName>
        <fullName evidence="2">Heme-degrading monooxygenase HmoA</fullName>
    </submittedName>
</protein>
<dbReference type="RefSeq" id="WP_221231101.1">
    <property type="nucleotide sequence ID" value="NZ_JACIJP010000006.1"/>
</dbReference>
<organism evidence="2 3">
    <name type="scientific">Sphingobium subterraneum</name>
    <dbReference type="NCBI Taxonomy" id="627688"/>
    <lineage>
        <taxon>Bacteria</taxon>
        <taxon>Pseudomonadati</taxon>
        <taxon>Pseudomonadota</taxon>
        <taxon>Alphaproteobacteria</taxon>
        <taxon>Sphingomonadales</taxon>
        <taxon>Sphingomonadaceae</taxon>
        <taxon>Sphingobium</taxon>
    </lineage>
</organism>
<gene>
    <name evidence="2" type="ORF">FHS92_002995</name>
</gene>
<accession>A0A841J386</accession>
<dbReference type="Proteomes" id="UP000552700">
    <property type="component" value="Unassembled WGS sequence"/>
</dbReference>
<keyword evidence="3" id="KW-1185">Reference proteome</keyword>
<reference evidence="2 3" key="1">
    <citation type="submission" date="2020-08" db="EMBL/GenBank/DDBJ databases">
        <title>Genomic Encyclopedia of Type Strains, Phase IV (KMG-IV): sequencing the most valuable type-strain genomes for metagenomic binning, comparative biology and taxonomic classification.</title>
        <authorList>
            <person name="Goeker M."/>
        </authorList>
    </citation>
    <scope>NUCLEOTIDE SEQUENCE [LARGE SCALE GENOMIC DNA]</scope>
    <source>
        <strain evidence="2 3">DSM 102255</strain>
    </source>
</reference>
<proteinExistence type="predicted"/>
<keyword evidence="2" id="KW-0503">Monooxygenase</keyword>
<name>A0A841J386_9SPHN</name>
<evidence type="ECO:0000313" key="2">
    <source>
        <dbReference type="EMBL" id="MBB6125234.1"/>
    </source>
</evidence>
<dbReference type="SUPFAM" id="SSF54909">
    <property type="entry name" value="Dimeric alpha+beta barrel"/>
    <property type="match status" value="1"/>
</dbReference>
<evidence type="ECO:0000259" key="1">
    <source>
        <dbReference type="PROSITE" id="PS51725"/>
    </source>
</evidence>
<evidence type="ECO:0000313" key="3">
    <source>
        <dbReference type="Proteomes" id="UP000552700"/>
    </source>
</evidence>
<dbReference type="InterPro" id="IPR011008">
    <property type="entry name" value="Dimeric_a/b-barrel"/>
</dbReference>
<dbReference type="PROSITE" id="PS51725">
    <property type="entry name" value="ABM"/>
    <property type="match status" value="1"/>
</dbReference>
<comment type="caution">
    <text evidence="2">The sequence shown here is derived from an EMBL/GenBank/DDBJ whole genome shotgun (WGS) entry which is preliminary data.</text>
</comment>
<dbReference type="InterPro" id="IPR007138">
    <property type="entry name" value="ABM_dom"/>
</dbReference>
<sequence>MIIEVVEFRVKEGMSEQFIAGTAESKAIFEQAPGFIALELHHEIEDPLNFLIHVSWETIQHHWDMQETPLYPQIRDKVVKFLAEKPKVRHTEIKVKY</sequence>
<dbReference type="EMBL" id="JACIJP010000006">
    <property type="protein sequence ID" value="MBB6125234.1"/>
    <property type="molecule type" value="Genomic_DNA"/>
</dbReference>